<keyword evidence="1" id="KW-0472">Membrane</keyword>
<dbReference type="GeneID" id="75915639"/>
<reference evidence="2" key="2">
    <citation type="journal article" date="2022" name="Proc. Natl. Acad. Sci. U.S.A.">
        <title>Diploid-dominant life cycles characterize the early evolution of Fungi.</title>
        <authorList>
            <person name="Amses K.R."/>
            <person name="Simmons D.R."/>
            <person name="Longcore J.E."/>
            <person name="Mondo S.J."/>
            <person name="Seto K."/>
            <person name="Jeronimo G.H."/>
            <person name="Bonds A.E."/>
            <person name="Quandt C.A."/>
            <person name="Davis W.J."/>
            <person name="Chang Y."/>
            <person name="Federici B.A."/>
            <person name="Kuo A."/>
            <person name="LaButti K."/>
            <person name="Pangilinan J."/>
            <person name="Andreopoulos W."/>
            <person name="Tritt A."/>
            <person name="Riley R."/>
            <person name="Hundley H."/>
            <person name="Johnson J."/>
            <person name="Lipzen A."/>
            <person name="Barry K."/>
            <person name="Lang B.F."/>
            <person name="Cuomo C.A."/>
            <person name="Buchler N.E."/>
            <person name="Grigoriev I.V."/>
            <person name="Spatafora J.W."/>
            <person name="Stajich J.E."/>
            <person name="James T.Y."/>
        </authorList>
    </citation>
    <scope>NUCLEOTIDE SEQUENCE</scope>
    <source>
        <strain evidence="2">AG</strain>
    </source>
</reference>
<gene>
    <name evidence="2" type="ORF">K450DRAFT_248825</name>
</gene>
<dbReference type="Proteomes" id="UP001206595">
    <property type="component" value="Unassembled WGS sequence"/>
</dbReference>
<keyword evidence="1" id="KW-0812">Transmembrane</keyword>
<dbReference type="RefSeq" id="XP_051443064.1">
    <property type="nucleotide sequence ID" value="XM_051590295.1"/>
</dbReference>
<accession>A0AAD5E837</accession>
<keyword evidence="1" id="KW-1133">Transmembrane helix</keyword>
<evidence type="ECO:0000256" key="1">
    <source>
        <dbReference type="SAM" id="Phobius"/>
    </source>
</evidence>
<evidence type="ECO:0000313" key="3">
    <source>
        <dbReference type="Proteomes" id="UP001206595"/>
    </source>
</evidence>
<dbReference type="EMBL" id="MU620933">
    <property type="protein sequence ID" value="KAI8578060.1"/>
    <property type="molecule type" value="Genomic_DNA"/>
</dbReference>
<evidence type="ECO:0000313" key="2">
    <source>
        <dbReference type="EMBL" id="KAI8578060.1"/>
    </source>
</evidence>
<feature type="transmembrane region" description="Helical" evidence="1">
    <location>
        <begin position="27"/>
        <end position="52"/>
    </location>
</feature>
<comment type="caution">
    <text evidence="2">The sequence shown here is derived from an EMBL/GenBank/DDBJ whole genome shotgun (WGS) entry which is preliminary data.</text>
</comment>
<sequence length="81" mass="9772">MPNLFVHIPKSITIPYDIFFSLSFSSHFYRCLCSLLPSDFSVLFLFLQLLIYKRSIVRRITTRKSFFFPQNKSFVTKRRLR</sequence>
<keyword evidence="3" id="KW-1185">Reference proteome</keyword>
<name>A0AAD5E837_UMBRA</name>
<reference evidence="2" key="1">
    <citation type="submission" date="2021-06" db="EMBL/GenBank/DDBJ databases">
        <authorList>
            <consortium name="DOE Joint Genome Institute"/>
            <person name="Mondo S.J."/>
            <person name="Amses K.R."/>
            <person name="Simmons D.R."/>
            <person name="Longcore J.E."/>
            <person name="Seto K."/>
            <person name="Alves G.H."/>
            <person name="Bonds A.E."/>
            <person name="Quandt C.A."/>
            <person name="Davis W.J."/>
            <person name="Chang Y."/>
            <person name="Letcher P.M."/>
            <person name="Powell M.J."/>
            <person name="Kuo A."/>
            <person name="Labutti K."/>
            <person name="Pangilinan J."/>
            <person name="Andreopoulos W."/>
            <person name="Tritt A."/>
            <person name="Riley R."/>
            <person name="Hundley H."/>
            <person name="Johnson J."/>
            <person name="Lipzen A."/>
            <person name="Barry K."/>
            <person name="Berbee M.L."/>
            <person name="Buchler N.E."/>
            <person name="Grigoriev I.V."/>
            <person name="Spatafora J.W."/>
            <person name="Stajich J.E."/>
            <person name="James T.Y."/>
        </authorList>
    </citation>
    <scope>NUCLEOTIDE SEQUENCE</scope>
    <source>
        <strain evidence="2">AG</strain>
    </source>
</reference>
<proteinExistence type="predicted"/>
<protein>
    <submittedName>
        <fullName evidence="2">Uncharacterized protein</fullName>
    </submittedName>
</protein>
<dbReference type="AlphaFoldDB" id="A0AAD5E837"/>
<organism evidence="2 3">
    <name type="scientific">Umbelopsis ramanniana AG</name>
    <dbReference type="NCBI Taxonomy" id="1314678"/>
    <lineage>
        <taxon>Eukaryota</taxon>
        <taxon>Fungi</taxon>
        <taxon>Fungi incertae sedis</taxon>
        <taxon>Mucoromycota</taxon>
        <taxon>Mucoromycotina</taxon>
        <taxon>Umbelopsidomycetes</taxon>
        <taxon>Umbelopsidales</taxon>
        <taxon>Umbelopsidaceae</taxon>
        <taxon>Umbelopsis</taxon>
    </lineage>
</organism>